<dbReference type="GO" id="GO:0070042">
    <property type="term" value="F:rRNA (uridine-N3-)-methyltransferase activity"/>
    <property type="evidence" value="ECO:0007669"/>
    <property type="project" value="TreeGrafter"/>
</dbReference>
<dbReference type="PANTHER" id="PTHR30027:SF3">
    <property type="entry name" value="16S RRNA (URACIL(1498)-N(3))-METHYLTRANSFERASE"/>
    <property type="match status" value="1"/>
</dbReference>
<dbReference type="EMBL" id="FYEH01000004">
    <property type="protein sequence ID" value="SNB65145.1"/>
    <property type="molecule type" value="Genomic_DNA"/>
</dbReference>
<evidence type="ECO:0000256" key="12">
    <source>
        <dbReference type="PIRNR" id="PIRNR015601"/>
    </source>
</evidence>
<evidence type="ECO:0000256" key="9">
    <source>
        <dbReference type="ARBA" id="ARBA00022691"/>
    </source>
</evidence>
<dbReference type="AlphaFoldDB" id="A0A212QZS3"/>
<name>A0A212QZS3_9PROT</name>
<evidence type="ECO:0000313" key="15">
    <source>
        <dbReference type="EMBL" id="SNB65145.1"/>
    </source>
</evidence>
<keyword evidence="9 12" id="KW-0949">S-adenosyl-L-methionine</keyword>
<dbReference type="Proteomes" id="UP000197065">
    <property type="component" value="Unassembled WGS sequence"/>
</dbReference>
<evidence type="ECO:0000256" key="1">
    <source>
        <dbReference type="ARBA" id="ARBA00004496"/>
    </source>
</evidence>
<dbReference type="PIRSF" id="PIRSF015601">
    <property type="entry name" value="MTase_slr0722"/>
    <property type="match status" value="1"/>
</dbReference>
<feature type="domain" description="Ribosomal RNA small subunit methyltransferase E PUA-like" evidence="14">
    <location>
        <begin position="4"/>
        <end position="50"/>
    </location>
</feature>
<dbReference type="GO" id="GO:0070475">
    <property type="term" value="P:rRNA base methylation"/>
    <property type="evidence" value="ECO:0007669"/>
    <property type="project" value="TreeGrafter"/>
</dbReference>
<evidence type="ECO:0000313" key="16">
    <source>
        <dbReference type="Proteomes" id="UP000197065"/>
    </source>
</evidence>
<evidence type="ECO:0000259" key="13">
    <source>
        <dbReference type="Pfam" id="PF04452"/>
    </source>
</evidence>
<dbReference type="NCBIfam" id="NF008696">
    <property type="entry name" value="PRK11713.3-5"/>
    <property type="match status" value="1"/>
</dbReference>
<comment type="similarity">
    <text evidence="2 12">Belongs to the RNA methyltransferase RsmE family.</text>
</comment>
<keyword evidence="6 12" id="KW-0698">rRNA processing</keyword>
<comment type="catalytic activity">
    <reaction evidence="11 12">
        <text>uridine(1498) in 16S rRNA + S-adenosyl-L-methionine = N(3)-methyluridine(1498) in 16S rRNA + S-adenosyl-L-homocysteine + H(+)</text>
        <dbReference type="Rhea" id="RHEA:42920"/>
        <dbReference type="Rhea" id="RHEA-COMP:10283"/>
        <dbReference type="Rhea" id="RHEA-COMP:10284"/>
        <dbReference type="ChEBI" id="CHEBI:15378"/>
        <dbReference type="ChEBI" id="CHEBI:57856"/>
        <dbReference type="ChEBI" id="CHEBI:59789"/>
        <dbReference type="ChEBI" id="CHEBI:65315"/>
        <dbReference type="ChEBI" id="CHEBI:74502"/>
        <dbReference type="EC" id="2.1.1.193"/>
    </reaction>
</comment>
<dbReference type="PANTHER" id="PTHR30027">
    <property type="entry name" value="RIBOSOMAL RNA SMALL SUBUNIT METHYLTRANSFERASE E"/>
    <property type="match status" value="1"/>
</dbReference>
<evidence type="ECO:0000256" key="3">
    <source>
        <dbReference type="ARBA" id="ARBA00012328"/>
    </source>
</evidence>
<gene>
    <name evidence="15" type="ORF">SAMN07250955_104203</name>
</gene>
<dbReference type="InterPro" id="IPR029026">
    <property type="entry name" value="tRNA_m1G_MTases_N"/>
</dbReference>
<reference evidence="15 16" key="1">
    <citation type="submission" date="2017-06" db="EMBL/GenBank/DDBJ databases">
        <authorList>
            <person name="Kim H.J."/>
            <person name="Triplett B.A."/>
        </authorList>
    </citation>
    <scope>NUCLEOTIDE SEQUENCE [LARGE SCALE GENOMIC DNA]</scope>
    <source>
        <strain evidence="15 16">B29T1</strain>
    </source>
</reference>
<keyword evidence="16" id="KW-1185">Reference proteome</keyword>
<protein>
    <recommendedName>
        <fullName evidence="4 12">Ribosomal RNA small subunit methyltransferase E</fullName>
        <ecNumber evidence="3 12">2.1.1.193</ecNumber>
    </recommendedName>
</protein>
<dbReference type="Pfam" id="PF04452">
    <property type="entry name" value="Methyltrans_RNA"/>
    <property type="match status" value="1"/>
</dbReference>
<sequence length="222" mass="24581">MVELDRGRSHYLLHVLRLKPGRNIQLFNQRDGEWLSVVRNSGRHSVTVEIFSQTCPAVEEPGSILVMTPIRPSRFEWVIEKAVELGVRAIQPILSSRTVVKLEKLDRISSIAIEAAEQCGRMSVPEIHETLPLGAWLAGRDTSCELWFADERRTGRSLLELRQSRSSGRPDLLIGPEGGFTEDERTAIMEAPNVVPVSLGPRILRAETAAIAALAILGVSTD</sequence>
<dbReference type="Gene3D" id="3.40.1280.10">
    <property type="match status" value="1"/>
</dbReference>
<accession>A0A212QZS3</accession>
<evidence type="ECO:0000256" key="10">
    <source>
        <dbReference type="ARBA" id="ARBA00025699"/>
    </source>
</evidence>
<evidence type="ECO:0000256" key="8">
    <source>
        <dbReference type="ARBA" id="ARBA00022679"/>
    </source>
</evidence>
<dbReference type="InterPro" id="IPR006700">
    <property type="entry name" value="RsmE"/>
</dbReference>
<dbReference type="SUPFAM" id="SSF75217">
    <property type="entry name" value="alpha/beta knot"/>
    <property type="match status" value="1"/>
</dbReference>
<comment type="function">
    <text evidence="10 12">Specifically methylates the N3 position of the uracil ring of uridine 1498 (m3U1498) in 16S rRNA. Acts on the fully assembled 30S ribosomal subunit.</text>
</comment>
<keyword evidence="5 12" id="KW-0963">Cytoplasm</keyword>
<proteinExistence type="inferred from homology"/>
<evidence type="ECO:0000256" key="5">
    <source>
        <dbReference type="ARBA" id="ARBA00022490"/>
    </source>
</evidence>
<dbReference type="InterPro" id="IPR015947">
    <property type="entry name" value="PUA-like_sf"/>
</dbReference>
<dbReference type="InterPro" id="IPR029028">
    <property type="entry name" value="Alpha/beta_knot_MTases"/>
</dbReference>
<organism evidence="15 16">
    <name type="scientific">Arboricoccus pini</name>
    <dbReference type="NCBI Taxonomy" id="1963835"/>
    <lineage>
        <taxon>Bacteria</taxon>
        <taxon>Pseudomonadati</taxon>
        <taxon>Pseudomonadota</taxon>
        <taxon>Alphaproteobacteria</taxon>
        <taxon>Geminicoccales</taxon>
        <taxon>Geminicoccaceae</taxon>
        <taxon>Arboricoccus</taxon>
    </lineage>
</organism>
<dbReference type="Pfam" id="PF20260">
    <property type="entry name" value="PUA_4"/>
    <property type="match status" value="1"/>
</dbReference>
<comment type="subcellular location">
    <subcellularLocation>
        <location evidence="1 12">Cytoplasm</location>
    </subcellularLocation>
</comment>
<keyword evidence="7 12" id="KW-0489">Methyltransferase</keyword>
<dbReference type="Gene3D" id="2.40.240.20">
    <property type="entry name" value="Hypothetical PUA domain-like, domain 1"/>
    <property type="match status" value="1"/>
</dbReference>
<keyword evidence="8 12" id="KW-0808">Transferase</keyword>
<dbReference type="InterPro" id="IPR046886">
    <property type="entry name" value="RsmE_MTase_dom"/>
</dbReference>
<dbReference type="GO" id="GO:0005737">
    <property type="term" value="C:cytoplasm"/>
    <property type="evidence" value="ECO:0007669"/>
    <property type="project" value="UniProtKB-SubCell"/>
</dbReference>
<evidence type="ECO:0000256" key="2">
    <source>
        <dbReference type="ARBA" id="ARBA00005528"/>
    </source>
</evidence>
<evidence type="ECO:0000256" key="4">
    <source>
        <dbReference type="ARBA" id="ARBA00013673"/>
    </source>
</evidence>
<evidence type="ECO:0000259" key="14">
    <source>
        <dbReference type="Pfam" id="PF20260"/>
    </source>
</evidence>
<dbReference type="CDD" id="cd18084">
    <property type="entry name" value="RsmE-like"/>
    <property type="match status" value="1"/>
</dbReference>
<evidence type="ECO:0000256" key="6">
    <source>
        <dbReference type="ARBA" id="ARBA00022552"/>
    </source>
</evidence>
<dbReference type="NCBIfam" id="TIGR00046">
    <property type="entry name" value="RsmE family RNA methyltransferase"/>
    <property type="match status" value="1"/>
</dbReference>
<evidence type="ECO:0000256" key="11">
    <source>
        <dbReference type="ARBA" id="ARBA00047944"/>
    </source>
</evidence>
<dbReference type="SUPFAM" id="SSF88697">
    <property type="entry name" value="PUA domain-like"/>
    <property type="match status" value="1"/>
</dbReference>
<dbReference type="InterPro" id="IPR046887">
    <property type="entry name" value="RsmE_PUA-like"/>
</dbReference>
<dbReference type="EC" id="2.1.1.193" evidence="3 12"/>
<feature type="domain" description="Ribosomal RNA small subunit methyltransferase E methyltransferase" evidence="13">
    <location>
        <begin position="64"/>
        <end position="217"/>
    </location>
</feature>
<evidence type="ECO:0000256" key="7">
    <source>
        <dbReference type="ARBA" id="ARBA00022603"/>
    </source>
</evidence>